<dbReference type="Proteomes" id="UP000186132">
    <property type="component" value="Unassembled WGS sequence"/>
</dbReference>
<dbReference type="OrthoDB" id="329481at2"/>
<dbReference type="InterPro" id="IPR050109">
    <property type="entry name" value="HTH-type_TetR-like_transc_reg"/>
</dbReference>
<dbReference type="GO" id="GO:0000976">
    <property type="term" value="F:transcription cis-regulatory region binding"/>
    <property type="evidence" value="ECO:0007669"/>
    <property type="project" value="TreeGrafter"/>
</dbReference>
<dbReference type="PANTHER" id="PTHR30055">
    <property type="entry name" value="HTH-TYPE TRANSCRIPTIONAL REGULATOR RUTR"/>
    <property type="match status" value="1"/>
</dbReference>
<dbReference type="Pfam" id="PF02909">
    <property type="entry name" value="TetR_C_1"/>
    <property type="match status" value="1"/>
</dbReference>
<dbReference type="STRING" id="1206085.SAMN05443575_1628"/>
<dbReference type="InterPro" id="IPR001647">
    <property type="entry name" value="HTH_TetR"/>
</dbReference>
<dbReference type="Gene3D" id="1.10.357.10">
    <property type="entry name" value="Tetracycline Repressor, domain 2"/>
    <property type="match status" value="1"/>
</dbReference>
<evidence type="ECO:0000256" key="3">
    <source>
        <dbReference type="ARBA" id="ARBA00023163"/>
    </source>
</evidence>
<keyword evidence="7" id="KW-1185">Reference proteome</keyword>
<name>A0A1M5HTD2_9ACTN</name>
<feature type="domain" description="HTH tetR-type" evidence="5">
    <location>
        <begin position="29"/>
        <end position="89"/>
    </location>
</feature>
<dbReference type="GO" id="GO:0045892">
    <property type="term" value="P:negative regulation of DNA-templated transcription"/>
    <property type="evidence" value="ECO:0007669"/>
    <property type="project" value="InterPro"/>
</dbReference>
<evidence type="ECO:0000256" key="1">
    <source>
        <dbReference type="ARBA" id="ARBA00023015"/>
    </source>
</evidence>
<organism evidence="6 7">
    <name type="scientific">Jatrophihabitans endophyticus</name>
    <dbReference type="NCBI Taxonomy" id="1206085"/>
    <lineage>
        <taxon>Bacteria</taxon>
        <taxon>Bacillati</taxon>
        <taxon>Actinomycetota</taxon>
        <taxon>Actinomycetes</taxon>
        <taxon>Jatrophihabitantales</taxon>
        <taxon>Jatrophihabitantaceae</taxon>
        <taxon>Jatrophihabitans</taxon>
    </lineage>
</organism>
<dbReference type="Pfam" id="PF00440">
    <property type="entry name" value="TetR_N"/>
    <property type="match status" value="1"/>
</dbReference>
<accession>A0A1M5HTD2</accession>
<keyword evidence="2 4" id="KW-0238">DNA-binding</keyword>
<dbReference type="RefSeq" id="WP_084180834.1">
    <property type="nucleotide sequence ID" value="NZ_FQVU01000002.1"/>
</dbReference>
<dbReference type="PROSITE" id="PS50977">
    <property type="entry name" value="HTH_TETR_2"/>
    <property type="match status" value="1"/>
</dbReference>
<evidence type="ECO:0000259" key="5">
    <source>
        <dbReference type="PROSITE" id="PS50977"/>
    </source>
</evidence>
<sequence>MAPSPSPRRPAVGGTEKARAKAAGRRHRALGLDAIVDVALRLVDREGIDAVSMRRVAAEFDTGPASLYAYVANKEELLHHVLDRVIDEMAVPESDDWQELLRGYWHAARDTYARHNDVARLSFAHIPGGAKFLDLGERLLGAMIEGGVPVKVASWALDIMALYVAADVFEGWLFRQRYGDGLSEEEIGAEFVEKLTRQFAQITPAAYPYLTANREVMMSGSGDERFAFGLDMLIAGVAAQVPPRSRRTR</sequence>
<dbReference type="GO" id="GO:0003700">
    <property type="term" value="F:DNA-binding transcription factor activity"/>
    <property type="evidence" value="ECO:0007669"/>
    <property type="project" value="TreeGrafter"/>
</dbReference>
<dbReference type="InterPro" id="IPR004111">
    <property type="entry name" value="Repressor_TetR_C"/>
</dbReference>
<dbReference type="SUPFAM" id="SSF48498">
    <property type="entry name" value="Tetracyclin repressor-like, C-terminal domain"/>
    <property type="match status" value="1"/>
</dbReference>
<dbReference type="InterPro" id="IPR009057">
    <property type="entry name" value="Homeodomain-like_sf"/>
</dbReference>
<dbReference type="PANTHER" id="PTHR30055:SF151">
    <property type="entry name" value="TRANSCRIPTIONAL REGULATORY PROTEIN"/>
    <property type="match status" value="1"/>
</dbReference>
<proteinExistence type="predicted"/>
<evidence type="ECO:0000313" key="6">
    <source>
        <dbReference type="EMBL" id="SHG19183.1"/>
    </source>
</evidence>
<gene>
    <name evidence="6" type="ORF">SAMN05443575_1628</name>
</gene>
<dbReference type="AlphaFoldDB" id="A0A1M5HTD2"/>
<evidence type="ECO:0000313" key="7">
    <source>
        <dbReference type="Proteomes" id="UP000186132"/>
    </source>
</evidence>
<keyword evidence="1" id="KW-0805">Transcription regulation</keyword>
<dbReference type="EMBL" id="FQVU01000002">
    <property type="protein sequence ID" value="SHG19183.1"/>
    <property type="molecule type" value="Genomic_DNA"/>
</dbReference>
<dbReference type="SUPFAM" id="SSF46689">
    <property type="entry name" value="Homeodomain-like"/>
    <property type="match status" value="1"/>
</dbReference>
<protein>
    <submittedName>
        <fullName evidence="6">Transcriptional regulator, TetR family</fullName>
    </submittedName>
</protein>
<evidence type="ECO:0000256" key="4">
    <source>
        <dbReference type="PROSITE-ProRule" id="PRU00335"/>
    </source>
</evidence>
<feature type="DNA-binding region" description="H-T-H motif" evidence="4">
    <location>
        <begin position="52"/>
        <end position="71"/>
    </location>
</feature>
<reference evidence="6 7" key="1">
    <citation type="submission" date="2016-11" db="EMBL/GenBank/DDBJ databases">
        <authorList>
            <person name="Jaros S."/>
            <person name="Januszkiewicz K."/>
            <person name="Wedrychowicz H."/>
        </authorList>
    </citation>
    <scope>NUCLEOTIDE SEQUENCE [LARGE SCALE GENOMIC DNA]</scope>
    <source>
        <strain evidence="6 7">DSM 45627</strain>
    </source>
</reference>
<keyword evidence="3" id="KW-0804">Transcription</keyword>
<dbReference type="InterPro" id="IPR036271">
    <property type="entry name" value="Tet_transcr_reg_TetR-rel_C_sf"/>
</dbReference>
<evidence type="ECO:0000256" key="2">
    <source>
        <dbReference type="ARBA" id="ARBA00023125"/>
    </source>
</evidence>